<reference evidence="2" key="1">
    <citation type="journal article" date="2017" name="Nat. Microbiol.">
        <title>Global analysis of biosynthetic gene clusters reveals vast potential of secondary metabolite production in Penicillium species.</title>
        <authorList>
            <person name="Nielsen J.C."/>
            <person name="Grijseels S."/>
            <person name="Prigent S."/>
            <person name="Ji B."/>
            <person name="Dainat J."/>
            <person name="Nielsen K.F."/>
            <person name="Frisvad J.C."/>
            <person name="Workman M."/>
            <person name="Nielsen J."/>
        </authorList>
    </citation>
    <scope>NUCLEOTIDE SEQUENCE [LARGE SCALE GENOMIC DNA]</scope>
    <source>
        <strain evidence="2">IBT 24891</strain>
    </source>
</reference>
<name>A0A1V6T5W4_9EURO</name>
<organism evidence="1 2">
    <name type="scientific">Penicillium steckii</name>
    <dbReference type="NCBI Taxonomy" id="303698"/>
    <lineage>
        <taxon>Eukaryota</taxon>
        <taxon>Fungi</taxon>
        <taxon>Dikarya</taxon>
        <taxon>Ascomycota</taxon>
        <taxon>Pezizomycotina</taxon>
        <taxon>Eurotiomycetes</taxon>
        <taxon>Eurotiomycetidae</taxon>
        <taxon>Eurotiales</taxon>
        <taxon>Aspergillaceae</taxon>
        <taxon>Penicillium</taxon>
    </lineage>
</organism>
<dbReference type="AlphaFoldDB" id="A0A1V6T5W4"/>
<dbReference type="EMBL" id="MLKD01000011">
    <property type="protein sequence ID" value="OQE21692.1"/>
    <property type="molecule type" value="Genomic_DNA"/>
</dbReference>
<gene>
    <name evidence="1" type="ORF">PENSTE_c011G03454</name>
</gene>
<dbReference type="STRING" id="303698.A0A1V6T5W4"/>
<accession>A0A1V6T5W4</accession>
<evidence type="ECO:0008006" key="3">
    <source>
        <dbReference type="Google" id="ProtNLM"/>
    </source>
</evidence>
<dbReference type="Proteomes" id="UP000191285">
    <property type="component" value="Unassembled WGS sequence"/>
</dbReference>
<dbReference type="InterPro" id="IPR023213">
    <property type="entry name" value="CAT-like_dom_sf"/>
</dbReference>
<comment type="caution">
    <text evidence="1">The sequence shown here is derived from an EMBL/GenBank/DDBJ whole genome shotgun (WGS) entry which is preliminary data.</text>
</comment>
<dbReference type="Gene3D" id="3.30.559.10">
    <property type="entry name" value="Chloramphenicol acetyltransferase-like domain"/>
    <property type="match status" value="2"/>
</dbReference>
<evidence type="ECO:0000313" key="2">
    <source>
        <dbReference type="Proteomes" id="UP000191285"/>
    </source>
</evidence>
<keyword evidence="2" id="KW-1185">Reference proteome</keyword>
<protein>
    <recommendedName>
        <fullName evidence="3">Condensation domain-containing protein</fullName>
    </recommendedName>
</protein>
<evidence type="ECO:0000313" key="1">
    <source>
        <dbReference type="EMBL" id="OQE21692.1"/>
    </source>
</evidence>
<sequence length="298" mass="33084">MDAMDWKTLAEIPSFNPFFLSPLDHLMPPVYISAFTSFTLQDTKTGVSALRYGVYRLIRQRPALSGEIIVANTKTKVDVRKIQPASPSTLGSFPIFSTKEHDRNIHYIEDPKICDKEFTGLPLRLEGHKRQPVVRFQANIMKDGIILATTFFHPAIDGSSLFEMLTGLATSIREPGLLSTDYALQELRARQHLARIIKEPGPAYQSNQLSKSADIPEYPASLQLSLCTKRLLEMASRCQNHIKQRIGSAGTCKISSGDVESATIWLCIVRARIKAALSSADTIPTARKLSLAVAMNVR</sequence>
<dbReference type="OrthoDB" id="1862401at2759"/>
<proteinExistence type="predicted"/>